<dbReference type="Pfam" id="PF24883">
    <property type="entry name" value="NPHP3_N"/>
    <property type="match status" value="1"/>
</dbReference>
<feature type="domain" description="NACHT" evidence="4">
    <location>
        <begin position="243"/>
        <end position="391"/>
    </location>
</feature>
<feature type="repeat" description="WD" evidence="3">
    <location>
        <begin position="999"/>
        <end position="1040"/>
    </location>
</feature>
<keyword evidence="2" id="KW-0677">Repeat</keyword>
<dbReference type="InterPro" id="IPR007111">
    <property type="entry name" value="NACHT_NTPase"/>
</dbReference>
<dbReference type="Proteomes" id="UP001215280">
    <property type="component" value="Unassembled WGS sequence"/>
</dbReference>
<keyword evidence="6" id="KW-1185">Reference proteome</keyword>
<reference evidence="5" key="1">
    <citation type="submission" date="2023-03" db="EMBL/GenBank/DDBJ databases">
        <title>Massive genome expansion in bonnet fungi (Mycena s.s.) driven by repeated elements and novel gene families across ecological guilds.</title>
        <authorList>
            <consortium name="Lawrence Berkeley National Laboratory"/>
            <person name="Harder C.B."/>
            <person name="Miyauchi S."/>
            <person name="Viragh M."/>
            <person name="Kuo A."/>
            <person name="Thoen E."/>
            <person name="Andreopoulos B."/>
            <person name="Lu D."/>
            <person name="Skrede I."/>
            <person name="Drula E."/>
            <person name="Henrissat B."/>
            <person name="Morin E."/>
            <person name="Kohler A."/>
            <person name="Barry K."/>
            <person name="LaButti K."/>
            <person name="Morin E."/>
            <person name="Salamov A."/>
            <person name="Lipzen A."/>
            <person name="Mereny Z."/>
            <person name="Hegedus B."/>
            <person name="Baldrian P."/>
            <person name="Stursova M."/>
            <person name="Weitz H."/>
            <person name="Taylor A."/>
            <person name="Grigoriev I.V."/>
            <person name="Nagy L.G."/>
            <person name="Martin F."/>
            <person name="Kauserud H."/>
        </authorList>
    </citation>
    <scope>NUCLEOTIDE SEQUENCE</scope>
    <source>
        <strain evidence="5">CBHHK188m</strain>
    </source>
</reference>
<feature type="repeat" description="WD" evidence="3">
    <location>
        <begin position="913"/>
        <end position="954"/>
    </location>
</feature>
<proteinExistence type="predicted"/>
<accession>A0AAD7MPX0</accession>
<dbReference type="SMART" id="SM00320">
    <property type="entry name" value="WD40"/>
    <property type="match status" value="13"/>
</dbReference>
<keyword evidence="1 3" id="KW-0853">WD repeat</keyword>
<dbReference type="SUPFAM" id="SSF50998">
    <property type="entry name" value="Quinoprotein alcohol dehydrogenase-like"/>
    <property type="match status" value="1"/>
</dbReference>
<dbReference type="Gene3D" id="2.130.10.10">
    <property type="entry name" value="YVTN repeat-like/Quinoprotein amine dehydrogenase"/>
    <property type="match status" value="6"/>
</dbReference>
<evidence type="ECO:0000256" key="1">
    <source>
        <dbReference type="ARBA" id="ARBA00022574"/>
    </source>
</evidence>
<organism evidence="5 6">
    <name type="scientific">Mycena maculata</name>
    <dbReference type="NCBI Taxonomy" id="230809"/>
    <lineage>
        <taxon>Eukaryota</taxon>
        <taxon>Fungi</taxon>
        <taxon>Dikarya</taxon>
        <taxon>Basidiomycota</taxon>
        <taxon>Agaricomycotina</taxon>
        <taxon>Agaricomycetes</taxon>
        <taxon>Agaricomycetidae</taxon>
        <taxon>Agaricales</taxon>
        <taxon>Marasmiineae</taxon>
        <taxon>Mycenaceae</taxon>
        <taxon>Mycena</taxon>
    </lineage>
</organism>
<evidence type="ECO:0000259" key="4">
    <source>
        <dbReference type="PROSITE" id="PS50837"/>
    </source>
</evidence>
<sequence length="1408" mass="154320">MILAVPRFYATSTTHHLHYPAPVSSMASPSASALADSVSFLKGSILPALNLAKAGVTGIGVPGVEGAVNVIYELATMISTMQANKKDLAELEKSLTLMAAIDVSGATGDLKKPDPGAPRKFMAKATECRSLREKSAMRRLVMGNDYKGKISDIRNRITADIREFTFHGNISIEKLVTDMGSKVMVVDEKVTHAFMNDMLAKLTCSAARYNAENTPEKCMDGTRVDIINEIFRWLTAPPDPSQRVVILSGSAGSGKSTLAKTIASCLAEDNHILAASFFFSRDFADRSDLKLVPATLARQLADYDLGFRQLLVKFIDEDRDGILSADPRVQFKKLVVDLLAQMPPLQTPWIICLDALDECGPDRGERYIQLLLDGIAQIPIHVRFFLTGRPNVPHYLKFDRLLPLTHGIVLDDLDASQVERDIHLYVKQSLDGSTWIPQDSWKALASDVDEITKRAAGLFIFAATAVRYVVSASQRVPPKEAIGYLLGDALLIDLHHLYYHIVGEVIALPPLRDNLARDYRDRAVRILGTIIQLVEPLSPQSLAALLGMNVETLMKTLLPLSAVIRVPGKPDGGPIQIIHLSFQEFITDSIQDLRPDLLCGTDLQKHEIISNILRVLQSELKFNICDLLTSYLRNVNIPDIKWRIQTYISGQLQYACRFWADHLAAISYDSNRAQAAGTFLLNQFLFWLEIMSLLGTVGHAQNALSKFILWAKEESPTVQFARDAKRFVAFFADAINQSAPHIYLSALPLAPTESEIAKRFRPQFAFLISMGRRQLIRWPALVGVLDHPSGVSSVAFSPDGNQIVSGSNDKTLHLWDAETGQALSDPFQGHTDSIRCVTFSPDGKQVVSSSDDKTMRLWDAETGQGLGDPFECHTEWVNSVAFSPDGKWVVSGSNDKTVRLWDAKTRKAVGNPFEGHIDRVRSVAFSPDGKQIASGSSDKTVRLWDIETGQALQHPFEGHSDCVTSVAFSPDGKFIVSGSEDKTVRLWDAETGQAVGDPFKGHTGWVISVAYSPDGKRIVSGSEDTTVCLWDAETGKALCDPFKGHTNRVRSVAFSPDGKQIVSSSYDTTVRLWDAETVEALQHPFEGHTNRVRSVAFSPDGKQIVSGSYDKTVCLWDTETGQALRRPFEGHINGIRSVAFSPNGKQIVSGSEDTTVCLWDAESGEALGDPFKGHTKWVNSVAFSPNGKQIVSGSHDKTLCLWDAKTGKALGVPFKGHTDRVCSVVFSPDGKQIVSGSNDKTLRLWDAETGLALGSPFKGHTDWVNSAAFSPDGKWVVSGSNDKTVRLWDAKTREAVGNPFEGHIDGVRQGRQLASPLKATQTGSGSDDTTVRLWDVETRDALGDPLEGYINILPSGGAFSLDDTHSISSFKPHNDFSLANSLPSVPTNWHLDQGWVPTQPQLQGSQSQ</sequence>
<dbReference type="InterPro" id="IPR019775">
    <property type="entry name" value="WD40_repeat_CS"/>
</dbReference>
<feature type="repeat" description="WD" evidence="3">
    <location>
        <begin position="1324"/>
        <end position="1344"/>
    </location>
</feature>
<feature type="repeat" description="WD" evidence="3">
    <location>
        <begin position="870"/>
        <end position="911"/>
    </location>
</feature>
<dbReference type="InterPro" id="IPR015943">
    <property type="entry name" value="WD40/YVTN_repeat-like_dom_sf"/>
</dbReference>
<dbReference type="CDD" id="cd00200">
    <property type="entry name" value="WD40"/>
    <property type="match status" value="2"/>
</dbReference>
<dbReference type="InterPro" id="IPR011047">
    <property type="entry name" value="Quinoprotein_ADH-like_sf"/>
</dbReference>
<dbReference type="InterPro" id="IPR056884">
    <property type="entry name" value="NPHP3-like_N"/>
</dbReference>
<feature type="repeat" description="WD" evidence="3">
    <location>
        <begin position="1214"/>
        <end position="1255"/>
    </location>
</feature>
<feature type="repeat" description="WD" evidence="3">
    <location>
        <begin position="784"/>
        <end position="825"/>
    </location>
</feature>
<dbReference type="PROSITE" id="PS00678">
    <property type="entry name" value="WD_REPEATS_1"/>
    <property type="match status" value="12"/>
</dbReference>
<dbReference type="SUPFAM" id="SSF52540">
    <property type="entry name" value="P-loop containing nucleoside triphosphate hydrolases"/>
    <property type="match status" value="1"/>
</dbReference>
<feature type="repeat" description="WD" evidence="3">
    <location>
        <begin position="956"/>
        <end position="997"/>
    </location>
</feature>
<feature type="repeat" description="WD" evidence="3">
    <location>
        <begin position="1042"/>
        <end position="1083"/>
    </location>
</feature>
<dbReference type="InterPro" id="IPR027417">
    <property type="entry name" value="P-loop_NTPase"/>
</dbReference>
<dbReference type="PROSITE" id="PS50294">
    <property type="entry name" value="WD_REPEATS_REGION"/>
    <property type="match status" value="12"/>
</dbReference>
<dbReference type="EMBL" id="JARJLG010000217">
    <property type="protein sequence ID" value="KAJ7726681.1"/>
    <property type="molecule type" value="Genomic_DNA"/>
</dbReference>
<dbReference type="PANTHER" id="PTHR19848:SF8">
    <property type="entry name" value="F-BOX AND WD REPEAT DOMAIN CONTAINING 7"/>
    <property type="match status" value="1"/>
</dbReference>
<evidence type="ECO:0000313" key="5">
    <source>
        <dbReference type="EMBL" id="KAJ7726681.1"/>
    </source>
</evidence>
<feature type="repeat" description="WD" evidence="3">
    <location>
        <begin position="1128"/>
        <end position="1169"/>
    </location>
</feature>
<feature type="repeat" description="WD" evidence="3">
    <location>
        <begin position="1257"/>
        <end position="1298"/>
    </location>
</feature>
<dbReference type="InterPro" id="IPR001680">
    <property type="entry name" value="WD40_rpt"/>
</dbReference>
<evidence type="ECO:0000256" key="3">
    <source>
        <dbReference type="PROSITE-ProRule" id="PRU00221"/>
    </source>
</evidence>
<comment type="caution">
    <text evidence="5">The sequence shown here is derived from an EMBL/GenBank/DDBJ whole genome shotgun (WGS) entry which is preliminary data.</text>
</comment>
<evidence type="ECO:0000313" key="6">
    <source>
        <dbReference type="Proteomes" id="UP001215280"/>
    </source>
</evidence>
<dbReference type="InterPro" id="IPR036322">
    <property type="entry name" value="WD40_repeat_dom_sf"/>
</dbReference>
<feature type="repeat" description="WD" evidence="3">
    <location>
        <begin position="1171"/>
        <end position="1212"/>
    </location>
</feature>
<dbReference type="PROSITE" id="PS50082">
    <property type="entry name" value="WD_REPEATS_2"/>
    <property type="match status" value="13"/>
</dbReference>
<dbReference type="Gene3D" id="3.40.50.300">
    <property type="entry name" value="P-loop containing nucleotide triphosphate hydrolases"/>
    <property type="match status" value="1"/>
</dbReference>
<dbReference type="Pfam" id="PF00400">
    <property type="entry name" value="WD40"/>
    <property type="match status" value="12"/>
</dbReference>
<dbReference type="PRINTS" id="PR00320">
    <property type="entry name" value="GPROTEINBRPT"/>
</dbReference>
<dbReference type="PANTHER" id="PTHR19848">
    <property type="entry name" value="WD40 REPEAT PROTEIN"/>
    <property type="match status" value="1"/>
</dbReference>
<gene>
    <name evidence="5" type="ORF">DFH07DRAFT_782643</name>
</gene>
<name>A0AAD7MPX0_9AGAR</name>
<feature type="repeat" description="WD" evidence="3">
    <location>
        <begin position="1085"/>
        <end position="1126"/>
    </location>
</feature>
<evidence type="ECO:0000256" key="2">
    <source>
        <dbReference type="ARBA" id="ARBA00022737"/>
    </source>
</evidence>
<protein>
    <submittedName>
        <fullName evidence="5">WD40-repeat-containing domain protein</fullName>
    </submittedName>
</protein>
<dbReference type="PROSITE" id="PS50837">
    <property type="entry name" value="NACHT"/>
    <property type="match status" value="1"/>
</dbReference>
<feature type="repeat" description="WD" evidence="3">
    <location>
        <begin position="827"/>
        <end position="868"/>
    </location>
</feature>
<dbReference type="InterPro" id="IPR020472">
    <property type="entry name" value="WD40_PAC1"/>
</dbReference>
<dbReference type="SUPFAM" id="SSF50978">
    <property type="entry name" value="WD40 repeat-like"/>
    <property type="match status" value="2"/>
</dbReference>